<proteinExistence type="predicted"/>
<dbReference type="Proteomes" id="UP000202181">
    <property type="component" value="Segment"/>
</dbReference>
<sequence length="141" mass="15039">MNKIAFEKGTGLIVNEVIIPNTDNASWEHLALRLNGKKVSVTLTNELALNGNLAKAGPEFAAFNVPQSVAVCFLKNAYFTSRVYSWKLLASLNKSVGLNAKQGIPNDHIANHGIAIVVSRAAGDDLAFSFCYAYGAQDAAA</sequence>
<organism evidence="1 2">
    <name type="scientific">Erwinia phage vB_EamM_Asesino</name>
    <dbReference type="NCBI Taxonomy" id="1883370"/>
    <lineage>
        <taxon>Viruses</taxon>
        <taxon>Duplodnaviria</taxon>
        <taxon>Heunggongvirae</taxon>
        <taxon>Uroviricota</taxon>
        <taxon>Caudoviricetes</taxon>
        <taxon>Chimalliviridae</taxon>
        <taxon>Erskinevirus</taxon>
        <taxon>Erskinevirus asesino</taxon>
    </lineage>
</organism>
<dbReference type="RefSeq" id="YP_009290867.1">
    <property type="nucleotide sequence ID" value="NC_031107.2"/>
</dbReference>
<keyword evidence="2" id="KW-1185">Reference proteome</keyword>
<gene>
    <name evidence="1" type="ORF">ASESINO_249</name>
</gene>
<dbReference type="GeneID" id="29057199"/>
<evidence type="ECO:0000313" key="1">
    <source>
        <dbReference type="EMBL" id="ANZ48262.1"/>
    </source>
</evidence>
<name>A0A1B2IAI4_9CAUD</name>
<dbReference type="EMBL" id="KX397364">
    <property type="protein sequence ID" value="ANZ48262.1"/>
    <property type="molecule type" value="Genomic_DNA"/>
</dbReference>
<protein>
    <submittedName>
        <fullName evidence="1">Uncharacterized protein</fullName>
    </submittedName>
</protein>
<accession>A0A1B2IAI4</accession>
<reference evidence="1" key="1">
    <citation type="submission" date="2016-06" db="EMBL/GenBank/DDBJ databases">
        <authorList>
            <person name="Berg J.A."/>
            <person name="Hyde J.R."/>
            <person name="Breakwell D.P."/>
            <person name="Hope S."/>
            <person name="Grose J.H."/>
        </authorList>
    </citation>
    <scope>NUCLEOTIDE SEQUENCE [LARGE SCALE GENOMIC DNA]</scope>
</reference>
<dbReference type="OrthoDB" id="25914at10239"/>
<evidence type="ECO:0000313" key="2">
    <source>
        <dbReference type="Proteomes" id="UP000202181"/>
    </source>
</evidence>
<dbReference type="KEGG" id="vg:29057199"/>